<name>A0A0T9NQA5_9GAMM</name>
<dbReference type="PANTHER" id="PTHR36153">
    <property type="entry name" value="INNER MEMBRANE PROTEIN-RELATED"/>
    <property type="match status" value="1"/>
</dbReference>
<feature type="transmembrane region" description="Helical" evidence="1">
    <location>
        <begin position="41"/>
        <end position="66"/>
    </location>
</feature>
<dbReference type="Gene3D" id="3.40.50.300">
    <property type="entry name" value="P-loop containing nucleotide triphosphate hydrolases"/>
    <property type="match status" value="1"/>
</dbReference>
<evidence type="ECO:0000313" key="5">
    <source>
        <dbReference type="EMBL" id="CNH24350.1"/>
    </source>
</evidence>
<dbReference type="SUPFAM" id="SSF52540">
    <property type="entry name" value="P-loop containing nucleoside triphosphate hydrolases"/>
    <property type="match status" value="1"/>
</dbReference>
<evidence type="ECO:0000259" key="2">
    <source>
        <dbReference type="Pfam" id="PF06744"/>
    </source>
</evidence>
<keyword evidence="1" id="KW-1133">Transmembrane helix</keyword>
<dbReference type="InterPro" id="IPR027417">
    <property type="entry name" value="P-loop_NTPase"/>
</dbReference>
<evidence type="ECO:0000313" key="6">
    <source>
        <dbReference type="Proteomes" id="UP000038204"/>
    </source>
</evidence>
<dbReference type="AlphaFoldDB" id="A0A0T9NQA5"/>
<feature type="domain" description="IcmF-related" evidence="3">
    <location>
        <begin position="514"/>
        <end position="793"/>
    </location>
</feature>
<organism evidence="5 6">
    <name type="scientific">Yersinia similis</name>
    <dbReference type="NCBI Taxonomy" id="367190"/>
    <lineage>
        <taxon>Bacteria</taxon>
        <taxon>Pseudomonadati</taxon>
        <taxon>Pseudomonadota</taxon>
        <taxon>Gammaproteobacteria</taxon>
        <taxon>Enterobacterales</taxon>
        <taxon>Yersiniaceae</taxon>
        <taxon>Yersinia</taxon>
    </lineage>
</organism>
<dbReference type="Pfam" id="PF06744">
    <property type="entry name" value="IcmF_C"/>
    <property type="match status" value="1"/>
</dbReference>
<gene>
    <name evidence="5" type="ORF">ERS008667_00095</name>
</gene>
<reference evidence="5 6" key="1">
    <citation type="submission" date="2015-03" db="EMBL/GenBank/DDBJ databases">
        <authorList>
            <person name="Murphy D."/>
        </authorList>
    </citation>
    <scope>NUCLEOTIDE SEQUENCE [LARGE SCALE GENOMIC DNA]</scope>
    <source>
        <strain evidence="5 6">Y233</strain>
    </source>
</reference>
<evidence type="ECO:0000259" key="3">
    <source>
        <dbReference type="Pfam" id="PF06761"/>
    </source>
</evidence>
<dbReference type="Proteomes" id="UP000038204">
    <property type="component" value="Unassembled WGS sequence"/>
</dbReference>
<proteinExistence type="predicted"/>
<dbReference type="NCBIfam" id="TIGR03348">
    <property type="entry name" value="VI_IcmF"/>
    <property type="match status" value="1"/>
</dbReference>
<sequence length="1164" mass="132299">MIRRMLILIIALVLCYIVWWIGPLIAIGPYFPLGGVWVRKIIIALILFWALWPFVAIFFSWIFRYARAPLPKRKKKTVQLDRVSARFHDAMLTLQHADLSSQKTRWQRWRQRRKRQYIDAKPWFLVMGPPGCGKTSIVYESSEKFLLSEQYGLAQTTDIGPTQDCNWWLTDRAVYIDTAGEWILLHGQSEEAGTARQKLFSMIRKYRRYPGVDGIVLCLDVSVLLNSSVTERKSLADTLRLRILEVASTFQADIAVYLLLNNIDKLPGGETFLSLMNDELLAGGLGISMTHNEKGQNNFVADEERYRELLTRVSRYVLEILHDSPNMEMRHQLLLFTESLGALQKPLFGLFEQMFPATPIGYTGCLRQFWFGSTQNLTSWEALYYPSSTSTFESRPAGQMYFPVLSQAITERGVLHATGPMPLRNRLLNIGKYVFVALVLCILLLMLSARYFWEYDYIGYATARFEETRRIVRDIPITNQVNDNLVAAYEQLGYINTHYLESSPPLLTPYFEHRLLNQAMLQTYHRHLNKVFWPAVQNYVTNELKKDTQSPDGDNYDTLKVYLMLGQPDHRSQEALVQWFMSRWESFAPQGYGQNDRKLFSYHLSELFSDSASAAPKVKLNDELIRESRIKAMKTPIHIRVINRIHDAPLPARIEDLSLADAAGPSVTLMLRRKSPSTVTDLAIPAFYTRASYHDVVNPQLQDASEAMINEEAWVLSDGKASVSQVSLLAAAQKLSDEARKYYLMEYANQWDAFFNDIRVRPINGLDDAALLARQLSDPSSPLANLVRFSTREITLTTDNNGKGAMSSGWFSIQRNKLTTARRSIIDEMSGERSRFRLTPEKAVEDRFELLRRLGYALQSASTSNSDPLGRTFEQIYNQLITLSTSLRAGQILPQNNDFSRLQIDMARQPEPVRSIMMDLLAVGQTQSLQQSKANLSKGVSSIASDLCSNAVSGRYPFNRLASEEIGIGDFNRMFGRSGAMQSFFDQNLAPYVDTNGNRWKVKPDSNGVVTPKTLRSFENSAQIRDTFFDASGKMAMSMIIRPISLTPSILEAVLDVDGQIINYSHGSNQPVKVDWPGPKGGVYIRLTFKTQDGNVETVSFNGPWAIFRMYDVSNPRPLGVNSRELMMVMDNVSGVFKIELSSTMKDYPLWSKALAQFSCPKNL</sequence>
<protein>
    <submittedName>
        <fullName evidence="5">Membrane protein</fullName>
    </submittedName>
</protein>
<dbReference type="EMBL" id="CQBK01000001">
    <property type="protein sequence ID" value="CNH24350.1"/>
    <property type="molecule type" value="Genomic_DNA"/>
</dbReference>
<dbReference type="InterPro" id="IPR010623">
    <property type="entry name" value="IcmF_C"/>
</dbReference>
<dbReference type="InterPro" id="IPR053156">
    <property type="entry name" value="T6SS_TssM-like"/>
</dbReference>
<feature type="transmembrane region" description="Helical" evidence="1">
    <location>
        <begin position="433"/>
        <end position="453"/>
    </location>
</feature>
<feature type="transmembrane region" description="Helical" evidence="1">
    <location>
        <begin position="7"/>
        <end position="29"/>
    </location>
</feature>
<dbReference type="InterPro" id="IPR025743">
    <property type="entry name" value="TssM1_N"/>
</dbReference>
<dbReference type="InterPro" id="IPR017731">
    <property type="entry name" value="TssM1-like"/>
</dbReference>
<evidence type="ECO:0000256" key="1">
    <source>
        <dbReference type="SAM" id="Phobius"/>
    </source>
</evidence>
<dbReference type="CDD" id="cd00882">
    <property type="entry name" value="Ras_like_GTPase"/>
    <property type="match status" value="1"/>
</dbReference>
<keyword evidence="1" id="KW-0472">Membrane</keyword>
<evidence type="ECO:0000259" key="4">
    <source>
        <dbReference type="Pfam" id="PF14331"/>
    </source>
</evidence>
<dbReference type="Pfam" id="PF14331">
    <property type="entry name" value="IcmF-related_N"/>
    <property type="match status" value="1"/>
</dbReference>
<feature type="domain" description="Type VI secretion system IcmF C-terminal" evidence="2">
    <location>
        <begin position="1041"/>
        <end position="1142"/>
    </location>
</feature>
<dbReference type="InterPro" id="IPR009612">
    <property type="entry name" value="IcmF-rel"/>
</dbReference>
<dbReference type="Pfam" id="PF06761">
    <property type="entry name" value="IcmF-related"/>
    <property type="match status" value="1"/>
</dbReference>
<dbReference type="RefSeq" id="WP_049597856.1">
    <property type="nucleotide sequence ID" value="NZ_CPZI01000006.1"/>
</dbReference>
<feature type="domain" description="Type VI secretion system component TssM1 N-terminal" evidence="4">
    <location>
        <begin position="197"/>
        <end position="377"/>
    </location>
</feature>
<keyword evidence="1" id="KW-0812">Transmembrane</keyword>
<dbReference type="PANTHER" id="PTHR36153:SF1">
    <property type="entry name" value="TYPE VI SECRETION SYSTEM COMPONENT TSSM1"/>
    <property type="match status" value="1"/>
</dbReference>
<accession>A0A0T9NQA5</accession>